<dbReference type="AlphaFoldDB" id="A0A2P5EUA6"/>
<evidence type="ECO:0000313" key="2">
    <source>
        <dbReference type="EMBL" id="PON89095.1"/>
    </source>
</evidence>
<sequence length="334" mass="36499">MKVPDDITRCSQHVGPSDRQAVDPTPDIGQDSLLRRHDFHSFIELENYVAYEPSDLRGVRVLETHVSHSRVHVASLDLRPHQPHDLVAHLVISFVHQEGEVGARVDHGLTRPARVGSEHRRGNVELFGANPYPLHREGEGQRIQVRRALTFVEGQQVDVLEPLRVRVITQVERPGRERTRFGLPGRHAVRELGELCLGSEREAAEVHPQNALGVAGVLGATKDERRGAYGTREGEFFSDEITLSEGAVGVEVGVVAEAVLVAGGGEGKIGNSGLANGVSAGQDGESGRERGIKGRRWRGQLGSLLVALNPRELAPSVENHLLGLRRSPYGERDD</sequence>
<reference evidence="3" key="1">
    <citation type="submission" date="2016-06" db="EMBL/GenBank/DDBJ databases">
        <title>Parallel loss of symbiosis genes in relatives of nitrogen-fixing non-legume Parasponia.</title>
        <authorList>
            <person name="Van Velzen R."/>
            <person name="Holmer R."/>
            <person name="Bu F."/>
            <person name="Rutten L."/>
            <person name="Van Zeijl A."/>
            <person name="Liu W."/>
            <person name="Santuari L."/>
            <person name="Cao Q."/>
            <person name="Sharma T."/>
            <person name="Shen D."/>
            <person name="Roswanjaya Y."/>
            <person name="Wardhani T."/>
            <person name="Kalhor M.S."/>
            <person name="Jansen J."/>
            <person name="Van den Hoogen J."/>
            <person name="Gungor B."/>
            <person name="Hartog M."/>
            <person name="Hontelez J."/>
            <person name="Verver J."/>
            <person name="Yang W.-C."/>
            <person name="Schijlen E."/>
            <person name="Repin R."/>
            <person name="Schilthuizen M."/>
            <person name="Schranz E."/>
            <person name="Heidstra R."/>
            <person name="Miyata K."/>
            <person name="Fedorova E."/>
            <person name="Kohlen W."/>
            <person name="Bisseling T."/>
            <person name="Smit S."/>
            <person name="Geurts R."/>
        </authorList>
    </citation>
    <scope>NUCLEOTIDE SEQUENCE [LARGE SCALE GENOMIC DNA]</scope>
    <source>
        <strain evidence="3">cv. RG33-2</strain>
    </source>
</reference>
<keyword evidence="3" id="KW-1185">Reference proteome</keyword>
<gene>
    <name evidence="2" type="ORF">TorRG33x02_151700</name>
</gene>
<dbReference type="Proteomes" id="UP000237000">
    <property type="component" value="Unassembled WGS sequence"/>
</dbReference>
<evidence type="ECO:0000313" key="3">
    <source>
        <dbReference type="Proteomes" id="UP000237000"/>
    </source>
</evidence>
<dbReference type="EMBL" id="JXTC01000098">
    <property type="protein sequence ID" value="PON89095.1"/>
    <property type="molecule type" value="Genomic_DNA"/>
</dbReference>
<comment type="caution">
    <text evidence="2">The sequence shown here is derived from an EMBL/GenBank/DDBJ whole genome shotgun (WGS) entry which is preliminary data.</text>
</comment>
<accession>A0A2P5EUA6</accession>
<name>A0A2P5EUA6_TREOI</name>
<dbReference type="InParanoid" id="A0A2P5EUA6"/>
<evidence type="ECO:0000256" key="1">
    <source>
        <dbReference type="SAM" id="MobiDB-lite"/>
    </source>
</evidence>
<proteinExistence type="predicted"/>
<feature type="region of interest" description="Disordered" evidence="1">
    <location>
        <begin position="1"/>
        <end position="28"/>
    </location>
</feature>
<protein>
    <submittedName>
        <fullName evidence="2">Uncharacterized protein</fullName>
    </submittedName>
</protein>
<organism evidence="2 3">
    <name type="scientific">Trema orientale</name>
    <name type="common">Charcoal tree</name>
    <name type="synonym">Celtis orientalis</name>
    <dbReference type="NCBI Taxonomy" id="63057"/>
    <lineage>
        <taxon>Eukaryota</taxon>
        <taxon>Viridiplantae</taxon>
        <taxon>Streptophyta</taxon>
        <taxon>Embryophyta</taxon>
        <taxon>Tracheophyta</taxon>
        <taxon>Spermatophyta</taxon>
        <taxon>Magnoliopsida</taxon>
        <taxon>eudicotyledons</taxon>
        <taxon>Gunneridae</taxon>
        <taxon>Pentapetalae</taxon>
        <taxon>rosids</taxon>
        <taxon>fabids</taxon>
        <taxon>Rosales</taxon>
        <taxon>Cannabaceae</taxon>
        <taxon>Trema</taxon>
    </lineage>
</organism>
<dbReference type="OrthoDB" id="10548693at2759"/>